<keyword evidence="2" id="KW-1185">Reference proteome</keyword>
<evidence type="ECO:0000313" key="1">
    <source>
        <dbReference type="EMBL" id="TMS56893.1"/>
    </source>
</evidence>
<reference evidence="1" key="1">
    <citation type="submission" date="2019-05" db="EMBL/GenBank/DDBJ databases">
        <title>Revised genome assembly of Burkholderiaceae (previously Ralstonia) sp. PBA.</title>
        <authorList>
            <person name="Gan H.M."/>
        </authorList>
    </citation>
    <scope>NUCLEOTIDE SEQUENCE</scope>
    <source>
        <strain evidence="1">PBA</strain>
    </source>
</reference>
<keyword evidence="1" id="KW-0067">ATP-binding</keyword>
<proteinExistence type="predicted"/>
<comment type="caution">
    <text evidence="1">The sequence shown here is derived from an EMBL/GenBank/DDBJ whole genome shotgun (WGS) entry which is preliminary data.</text>
</comment>
<evidence type="ECO:0000313" key="2">
    <source>
        <dbReference type="Proteomes" id="UP000004277"/>
    </source>
</evidence>
<gene>
    <name evidence="1" type="ORF">MW7_015710</name>
</gene>
<accession>A0ACD3SL25</accession>
<dbReference type="EMBL" id="AKCV02000026">
    <property type="protein sequence ID" value="TMS56893.1"/>
    <property type="molecule type" value="Genomic_DNA"/>
</dbReference>
<organism evidence="1 2">
    <name type="scientific">Imbroritus primus</name>
    <dbReference type="NCBI Taxonomy" id="3058603"/>
    <lineage>
        <taxon>Bacteria</taxon>
        <taxon>Pseudomonadati</taxon>
        <taxon>Pseudomonadota</taxon>
        <taxon>Betaproteobacteria</taxon>
        <taxon>Burkholderiales</taxon>
        <taxon>Burkholderiaceae</taxon>
        <taxon>Imbroritus</taxon>
    </lineage>
</organism>
<name>A0ACD3SL25_9BURK</name>
<protein>
    <submittedName>
        <fullName evidence="1">Energy-coupling factor ABC transporter ATP-binding protein</fullName>
    </submittedName>
</protein>
<keyword evidence="1" id="KW-0547">Nucleotide-binding</keyword>
<dbReference type="Proteomes" id="UP000004277">
    <property type="component" value="Unassembled WGS sequence"/>
</dbReference>
<sequence length="228" mass="24262">MLAVHGLRKAFGERVLFDVPELHIGRGQAVVLTGINGAGKSTLMRMLAGLEPAPGAQVTLDGTAMPLTPYPAALRARIAYVHQHPYLFRTSVRANIAYGLKASGLKAHDVAARVDAALAWAGIEGICETPPHRLSGGEIQRVALARAWALDPDLLLLDEPTSNLDGAAREQVIALVGDLVTKGKSLLMICHDRDLIALPGITRWKLSEGRLTVRAPQAKAEAEPAGRA</sequence>